<dbReference type="PRINTS" id="PR00086">
    <property type="entry name" value="LLDHDRGNASE"/>
</dbReference>
<dbReference type="SUPFAM" id="SSF56327">
    <property type="entry name" value="LDH C-terminal domain-like"/>
    <property type="match status" value="1"/>
</dbReference>
<dbReference type="InterPro" id="IPR022383">
    <property type="entry name" value="Lactate/malate_DH_C"/>
</dbReference>
<dbReference type="CDD" id="cd01339">
    <property type="entry name" value="LDH-like_MDH"/>
    <property type="match status" value="1"/>
</dbReference>
<dbReference type="PANTHER" id="PTHR43128:SF16">
    <property type="entry name" value="L-LACTATE DEHYDROGENASE"/>
    <property type="match status" value="1"/>
</dbReference>
<sequence length="347" mass="37399">MFTTKILLPAELLRQNKFIVGLSCFPLYNATLFLYNIGMRKKVAIIGAGHVGASTAQLLAYEAMADVVLYDVVEGMPQGKALDLSEACPLYRSCVSITGTNDMADIKGSDIVVITAGIARKPGMSRDDLLTTNANILRGISTEVAGYCPNSIVIVVTNPMDVMAQLTWQTSAMSRERVMGMGAILDSVRFRTFVAWQLRVSPEAVEALTLGGHGDQMVPMPRFTTVRGVSITHLLSEQVIKELVERTRNGGAEVVSLLKSGSAYYAPAASTVQMIRAILFDEKQVLPVACLLSGQYGVDGVFAGVPAVLGKGGVERIIELDLNQQEKADFQRSVDAVRGLLQKLGLK</sequence>
<feature type="binding site" evidence="4 7">
    <location>
        <begin position="47"/>
        <end position="52"/>
    </location>
    <ligand>
        <name>NAD(+)</name>
        <dbReference type="ChEBI" id="CHEBI:57540"/>
    </ligand>
</feature>
<feature type="binding site" evidence="4 6">
    <location>
        <position position="189"/>
    </location>
    <ligand>
        <name>substrate</name>
    </ligand>
</feature>
<dbReference type="InterPro" id="IPR001557">
    <property type="entry name" value="L-lactate/malate_DH"/>
</dbReference>
<feature type="binding site" evidence="4 6">
    <location>
        <position position="120"/>
    </location>
    <ligand>
        <name>substrate</name>
    </ligand>
</feature>
<keyword evidence="3 4" id="KW-0520">NAD</keyword>
<feature type="binding site" evidence="4 7">
    <location>
        <position position="133"/>
    </location>
    <ligand>
        <name>NAD(+)</name>
        <dbReference type="ChEBI" id="CHEBI:57540"/>
    </ligand>
</feature>
<dbReference type="GO" id="GO:0006099">
    <property type="term" value="P:tricarboxylic acid cycle"/>
    <property type="evidence" value="ECO:0007669"/>
    <property type="project" value="UniProtKB-UniRule"/>
</dbReference>
<reference evidence="10 11" key="1">
    <citation type="submission" date="2015-02" db="EMBL/GenBank/DDBJ databases">
        <title>Single-cell genomics of uncultivated deep-branching MTB reveals a conserved set of magnetosome genes.</title>
        <authorList>
            <person name="Kolinko S."/>
            <person name="Richter M."/>
            <person name="Glockner F.O."/>
            <person name="Brachmann A."/>
            <person name="Schuler D."/>
        </authorList>
    </citation>
    <scope>NUCLEOTIDE SEQUENCE [LARGE SCALE GENOMIC DNA]</scope>
    <source>
        <strain evidence="10">TM-1</strain>
    </source>
</reference>
<evidence type="ECO:0000256" key="1">
    <source>
        <dbReference type="ARBA" id="ARBA00022532"/>
    </source>
</evidence>
<dbReference type="Gene3D" id="3.40.50.720">
    <property type="entry name" value="NAD(P)-binding Rossmann-like Domain"/>
    <property type="match status" value="1"/>
</dbReference>
<dbReference type="Gene3D" id="3.90.110.10">
    <property type="entry name" value="Lactate dehydrogenase/glycoside hydrolase, family 4, C-terminal"/>
    <property type="match status" value="1"/>
</dbReference>
<dbReference type="EMBL" id="LACI01000925">
    <property type="protein sequence ID" value="KJU85656.1"/>
    <property type="molecule type" value="Genomic_DNA"/>
</dbReference>
<dbReference type="NCBIfam" id="NF004863">
    <property type="entry name" value="PRK06223.1"/>
    <property type="match status" value="1"/>
</dbReference>
<feature type="binding site" evidence="4 7">
    <location>
        <begin position="156"/>
        <end position="158"/>
    </location>
    <ligand>
        <name>NAD(+)</name>
        <dbReference type="ChEBI" id="CHEBI:57540"/>
    </ligand>
</feature>
<dbReference type="PIRSF" id="PIRSF000102">
    <property type="entry name" value="Lac_mal_DH"/>
    <property type="match status" value="1"/>
</dbReference>
<dbReference type="NCBIfam" id="TIGR01763">
    <property type="entry name" value="MalateDH_bact"/>
    <property type="match status" value="1"/>
</dbReference>
<evidence type="ECO:0000259" key="8">
    <source>
        <dbReference type="Pfam" id="PF00056"/>
    </source>
</evidence>
<dbReference type="GO" id="GO:0030060">
    <property type="term" value="F:L-malate dehydrogenase (NAD+) activity"/>
    <property type="evidence" value="ECO:0007669"/>
    <property type="project" value="UniProtKB-UniRule"/>
</dbReference>
<keyword evidence="2 4" id="KW-0560">Oxidoreductase</keyword>
<comment type="caution">
    <text evidence="10">The sequence shown here is derived from an EMBL/GenBank/DDBJ whole genome shotgun (WGS) entry which is preliminary data.</text>
</comment>
<dbReference type="Pfam" id="PF00056">
    <property type="entry name" value="Ldh_1_N"/>
    <property type="match status" value="1"/>
</dbReference>
<dbReference type="Proteomes" id="UP000033423">
    <property type="component" value="Unassembled WGS sequence"/>
</dbReference>
<evidence type="ECO:0000256" key="7">
    <source>
        <dbReference type="PIRSR" id="PIRSR000102-3"/>
    </source>
</evidence>
<dbReference type="InterPro" id="IPR036291">
    <property type="entry name" value="NAD(P)-bd_dom_sf"/>
</dbReference>
<dbReference type="InterPro" id="IPR015955">
    <property type="entry name" value="Lactate_DH/Glyco_Ohase_4_C"/>
</dbReference>
<evidence type="ECO:0000256" key="5">
    <source>
        <dbReference type="PIRSR" id="PIRSR000102-1"/>
    </source>
</evidence>
<dbReference type="Pfam" id="PF02866">
    <property type="entry name" value="Ldh_1_C"/>
    <property type="match status" value="1"/>
</dbReference>
<dbReference type="FunFam" id="3.40.50.720:FF:000018">
    <property type="entry name" value="Malate dehydrogenase"/>
    <property type="match status" value="1"/>
</dbReference>
<keyword evidence="1 4" id="KW-0816">Tricarboxylic acid cycle</keyword>
<gene>
    <name evidence="4" type="primary">mdh</name>
    <name evidence="10" type="ORF">MBAV_002153</name>
</gene>
<feature type="active site" description="Proton acceptor" evidence="4 5">
    <location>
        <position position="213"/>
    </location>
</feature>
<feature type="binding site" evidence="4 7">
    <location>
        <position position="71"/>
    </location>
    <ligand>
        <name>NAD(+)</name>
        <dbReference type="ChEBI" id="CHEBI:57540"/>
    </ligand>
</feature>
<dbReference type="SUPFAM" id="SSF51735">
    <property type="entry name" value="NAD(P)-binding Rossmann-fold domains"/>
    <property type="match status" value="1"/>
</dbReference>
<comment type="catalytic activity">
    <reaction evidence="4">
        <text>(S)-malate + NAD(+) = oxaloacetate + NADH + H(+)</text>
        <dbReference type="Rhea" id="RHEA:21432"/>
        <dbReference type="ChEBI" id="CHEBI:15378"/>
        <dbReference type="ChEBI" id="CHEBI:15589"/>
        <dbReference type="ChEBI" id="CHEBI:16452"/>
        <dbReference type="ChEBI" id="CHEBI:57540"/>
        <dbReference type="ChEBI" id="CHEBI:57945"/>
        <dbReference type="EC" id="1.1.1.37"/>
    </reaction>
</comment>
<proteinExistence type="inferred from homology"/>
<dbReference type="FunFam" id="3.90.110.10:FF:000004">
    <property type="entry name" value="Malate dehydrogenase"/>
    <property type="match status" value="1"/>
</dbReference>
<dbReference type="PANTHER" id="PTHR43128">
    <property type="entry name" value="L-2-HYDROXYCARBOXYLATE DEHYDROGENASE (NAD(P)(+))"/>
    <property type="match status" value="1"/>
</dbReference>
<dbReference type="PROSITE" id="PS00065">
    <property type="entry name" value="D_2_HYDROXYACID_DH_1"/>
    <property type="match status" value="1"/>
</dbReference>
<dbReference type="EC" id="1.1.1.37" evidence="4"/>
<dbReference type="InterPro" id="IPR011275">
    <property type="entry name" value="Malate_DH_type3"/>
</dbReference>
<evidence type="ECO:0000256" key="6">
    <source>
        <dbReference type="PIRSR" id="PIRSR000102-2"/>
    </source>
</evidence>
<evidence type="ECO:0000256" key="2">
    <source>
        <dbReference type="ARBA" id="ARBA00023002"/>
    </source>
</evidence>
<dbReference type="InterPro" id="IPR001236">
    <property type="entry name" value="Lactate/malate_DH_N"/>
</dbReference>
<keyword evidence="11" id="KW-1185">Reference proteome</keyword>
<comment type="similarity">
    <text evidence="4">Belongs to the LDH/MDH superfamily. MDH type 3 family.</text>
</comment>
<feature type="domain" description="Lactate/malate dehydrogenase C-terminal" evidence="9">
    <location>
        <begin position="185"/>
        <end position="336"/>
    </location>
</feature>
<dbReference type="HAMAP" id="MF_00487">
    <property type="entry name" value="Malate_dehydrog_3"/>
    <property type="match status" value="1"/>
</dbReference>
<dbReference type="GO" id="GO:0004459">
    <property type="term" value="F:L-lactate dehydrogenase (NAD+) activity"/>
    <property type="evidence" value="ECO:0007669"/>
    <property type="project" value="TreeGrafter"/>
</dbReference>
<evidence type="ECO:0000313" key="11">
    <source>
        <dbReference type="Proteomes" id="UP000033423"/>
    </source>
</evidence>
<dbReference type="AlphaFoldDB" id="A0A0F3GUU2"/>
<feature type="domain" description="Lactate/malate dehydrogenase N-terminal" evidence="8">
    <location>
        <begin position="42"/>
        <end position="180"/>
    </location>
</feature>
<dbReference type="GO" id="GO:0006089">
    <property type="term" value="P:lactate metabolic process"/>
    <property type="evidence" value="ECO:0007669"/>
    <property type="project" value="TreeGrafter"/>
</dbReference>
<accession>A0A0F3GUU2</accession>
<evidence type="ECO:0000256" key="3">
    <source>
        <dbReference type="ARBA" id="ARBA00023027"/>
    </source>
</evidence>
<dbReference type="InterPro" id="IPR029752">
    <property type="entry name" value="D-isomer_DH_CS1"/>
</dbReference>
<evidence type="ECO:0000256" key="4">
    <source>
        <dbReference type="HAMAP-Rule" id="MF_00487"/>
    </source>
</evidence>
<protein>
    <recommendedName>
        <fullName evidence="4">Malate dehydrogenase</fullName>
        <ecNumber evidence="4">1.1.1.37</ecNumber>
    </recommendedName>
</protein>
<feature type="binding site" evidence="4 6">
    <location>
        <position position="158"/>
    </location>
    <ligand>
        <name>substrate</name>
    </ligand>
</feature>
<evidence type="ECO:0000259" key="9">
    <source>
        <dbReference type="Pfam" id="PF02866"/>
    </source>
</evidence>
<name>A0A0F3GUU2_9BACT</name>
<dbReference type="PATRIC" id="fig|29290.4.peg.2863"/>
<organism evidence="10 11">
    <name type="scientific">Candidatus Magnetobacterium bavaricum</name>
    <dbReference type="NCBI Taxonomy" id="29290"/>
    <lineage>
        <taxon>Bacteria</taxon>
        <taxon>Pseudomonadati</taxon>
        <taxon>Nitrospirota</taxon>
        <taxon>Thermodesulfovibrionia</taxon>
        <taxon>Thermodesulfovibrionales</taxon>
        <taxon>Candidatus Magnetobacteriaceae</taxon>
        <taxon>Candidatus Magnetobacterium</taxon>
    </lineage>
</organism>
<evidence type="ECO:0000313" key="10">
    <source>
        <dbReference type="EMBL" id="KJU85656.1"/>
    </source>
</evidence>
<comment type="function">
    <text evidence="4">Catalyzes the reversible oxidation of malate to oxaloacetate.</text>
</comment>
<feature type="binding site" evidence="4 6">
    <location>
        <position position="126"/>
    </location>
    <ligand>
        <name>substrate</name>
    </ligand>
</feature>